<accession>A0ABS8B8D2</accession>
<dbReference type="GO" id="GO:0016787">
    <property type="term" value="F:hydrolase activity"/>
    <property type="evidence" value="ECO:0007669"/>
    <property type="project" value="UniProtKB-KW"/>
</dbReference>
<dbReference type="PANTHER" id="PTHR43798:SF33">
    <property type="entry name" value="HYDROLASE, PUTATIVE (AFU_ORTHOLOGUE AFUA_2G14860)-RELATED"/>
    <property type="match status" value="1"/>
</dbReference>
<evidence type="ECO:0000259" key="2">
    <source>
        <dbReference type="Pfam" id="PF12697"/>
    </source>
</evidence>
<dbReference type="SUPFAM" id="SSF53474">
    <property type="entry name" value="alpha/beta-Hydrolases"/>
    <property type="match status" value="1"/>
</dbReference>
<protein>
    <submittedName>
        <fullName evidence="3">Alpha/beta hydrolase</fullName>
    </submittedName>
</protein>
<dbReference type="InterPro" id="IPR050266">
    <property type="entry name" value="AB_hydrolase_sf"/>
</dbReference>
<dbReference type="RefSeq" id="WP_226727926.1">
    <property type="nucleotide sequence ID" value="NZ_JAJAUY010000056.1"/>
</dbReference>
<name>A0ABS8B8D2_9ACTN</name>
<evidence type="ECO:0000256" key="1">
    <source>
        <dbReference type="SAM" id="MobiDB-lite"/>
    </source>
</evidence>
<feature type="region of interest" description="Disordered" evidence="1">
    <location>
        <begin position="143"/>
        <end position="179"/>
    </location>
</feature>
<dbReference type="PANTHER" id="PTHR43798">
    <property type="entry name" value="MONOACYLGLYCEROL LIPASE"/>
    <property type="match status" value="1"/>
</dbReference>
<dbReference type="Gene3D" id="3.40.50.1820">
    <property type="entry name" value="alpha/beta hydrolase"/>
    <property type="match status" value="1"/>
</dbReference>
<comment type="caution">
    <text evidence="3">The sequence shown here is derived from an EMBL/GenBank/DDBJ whole genome shotgun (WGS) entry which is preliminary data.</text>
</comment>
<evidence type="ECO:0000313" key="3">
    <source>
        <dbReference type="EMBL" id="MCB5180881.1"/>
    </source>
</evidence>
<keyword evidence="3" id="KW-0378">Hydrolase</keyword>
<organism evidence="3 4">
    <name type="scientific">Streptomyces antimicrobicus</name>
    <dbReference type="NCBI Taxonomy" id="2883108"/>
    <lineage>
        <taxon>Bacteria</taxon>
        <taxon>Bacillati</taxon>
        <taxon>Actinomycetota</taxon>
        <taxon>Actinomycetes</taxon>
        <taxon>Kitasatosporales</taxon>
        <taxon>Streptomycetaceae</taxon>
        <taxon>Streptomyces</taxon>
    </lineage>
</organism>
<dbReference type="Pfam" id="PF12697">
    <property type="entry name" value="Abhydrolase_6"/>
    <property type="match status" value="1"/>
</dbReference>
<dbReference type="EMBL" id="JAJAUY010000056">
    <property type="protein sequence ID" value="MCB5180881.1"/>
    <property type="molecule type" value="Genomic_DNA"/>
</dbReference>
<gene>
    <name evidence="3" type="ORF">LG632_16000</name>
</gene>
<keyword evidence="4" id="KW-1185">Reference proteome</keyword>
<dbReference type="Proteomes" id="UP001199054">
    <property type="component" value="Unassembled WGS sequence"/>
</dbReference>
<proteinExistence type="predicted"/>
<feature type="domain" description="AB hydrolase-1" evidence="2">
    <location>
        <begin position="51"/>
        <end position="319"/>
    </location>
</feature>
<dbReference type="InterPro" id="IPR029058">
    <property type="entry name" value="AB_hydrolase_fold"/>
</dbReference>
<dbReference type="InterPro" id="IPR000073">
    <property type="entry name" value="AB_hydrolase_1"/>
</dbReference>
<reference evidence="3 4" key="1">
    <citation type="submission" date="2021-10" db="EMBL/GenBank/DDBJ databases">
        <title>Streptomyces sp. strain SMC 277, a novel streptomycete isolated from soil.</title>
        <authorList>
            <person name="Chanama M."/>
        </authorList>
    </citation>
    <scope>NUCLEOTIDE SEQUENCE [LARGE SCALE GENOMIC DNA]</scope>
    <source>
        <strain evidence="3 4">SMC 277</strain>
    </source>
</reference>
<evidence type="ECO:0000313" key="4">
    <source>
        <dbReference type="Proteomes" id="UP001199054"/>
    </source>
</evidence>
<sequence>MAAGTIPSTAFRSAYDAVLRRWPDPVDAVELPTPYGRTRINSTGPAAAPPVVLLPGGGATSTVWGPVVAAGLGRTHRVHAVDLVGDPGLSTPSPEAAIRRVPDLVAWLDAVLAGLAPDGSPVTLVGHSYGAWIAAHYAAARVGREGREGREGEREGAGGGGREDQDGREGRDGREGQDGREGLKRLVLLDPTQVFAGFRPAYLLRALPMLLRPTPARIRGFLAWESGGAAAPVDPDWLRLQETTAGFPAVRPVTGPRPDLGSLGRLPVTALFAGRARCHDARRAAHRAAAVLPLGAVVDVLPDATHHTMPQTAAERIAASCD</sequence>